<keyword evidence="4" id="KW-1185">Reference proteome</keyword>
<evidence type="ECO:0000313" key="3">
    <source>
        <dbReference type="EMBL" id="KNF02305.1"/>
    </source>
</evidence>
<comment type="caution">
    <text evidence="3">The sequence shown here is derived from an EMBL/GenBank/DDBJ whole genome shotgun (WGS) entry which is preliminary data.</text>
</comment>
<accession>A0A0L0VTF8</accession>
<evidence type="ECO:0000256" key="2">
    <source>
        <dbReference type="SAM" id="Phobius"/>
    </source>
</evidence>
<protein>
    <recommendedName>
        <fullName evidence="5">Glycosyltransferase family 69 protein</fullName>
    </recommendedName>
</protein>
<keyword evidence="2" id="KW-0472">Membrane</keyword>
<feature type="compositionally biased region" description="Basic residues" evidence="1">
    <location>
        <begin position="23"/>
        <end position="35"/>
    </location>
</feature>
<dbReference type="OrthoDB" id="262547at2759"/>
<keyword evidence="2" id="KW-0812">Transmembrane</keyword>
<reference evidence="4" key="1">
    <citation type="submission" date="2014-03" db="EMBL/GenBank/DDBJ databases">
        <title>The Genome Sequence of Puccinia striiformis f. sp. tritici PST-78.</title>
        <authorList>
            <consortium name="The Broad Institute Genome Sequencing Platform"/>
            <person name="Cuomo C."/>
            <person name="Hulbert S."/>
            <person name="Chen X."/>
            <person name="Walker B."/>
            <person name="Young S.K."/>
            <person name="Zeng Q."/>
            <person name="Gargeya S."/>
            <person name="Fitzgerald M."/>
            <person name="Haas B."/>
            <person name="Abouelleil A."/>
            <person name="Alvarado L."/>
            <person name="Arachchi H.M."/>
            <person name="Berlin A.M."/>
            <person name="Chapman S.B."/>
            <person name="Goldberg J."/>
            <person name="Griggs A."/>
            <person name="Gujja S."/>
            <person name="Hansen M."/>
            <person name="Howarth C."/>
            <person name="Imamovic A."/>
            <person name="Larimer J."/>
            <person name="McCowan C."/>
            <person name="Montmayeur A."/>
            <person name="Murphy C."/>
            <person name="Neiman D."/>
            <person name="Pearson M."/>
            <person name="Priest M."/>
            <person name="Roberts A."/>
            <person name="Saif S."/>
            <person name="Shea T."/>
            <person name="Sisk P."/>
            <person name="Sykes S."/>
            <person name="Wortman J."/>
            <person name="Nusbaum C."/>
            <person name="Birren B."/>
        </authorList>
    </citation>
    <scope>NUCLEOTIDE SEQUENCE [LARGE SCALE GENOMIC DNA]</scope>
    <source>
        <strain evidence="4">race PST-78</strain>
    </source>
</reference>
<feature type="region of interest" description="Disordered" evidence="1">
    <location>
        <begin position="1"/>
        <end position="35"/>
    </location>
</feature>
<sequence length="543" mass="62383">MPYSQDHGTAGSDEDSKPLLNGNKHHNHQRKNKPYRRHQRITKVLILYLVLITSLGLVYQRYLHRLIFIDYDAFPERTGRVIINPGIDPELNLSPVYINRTDTDQNLLIDKAIHELAKRLKSVYIQPSTLECHPSSETERLIRTRFLDNKGLPKGDHQVMIALNLHSSQDSLSAITNAILNSLRYLGTSNVFVSIYENGSWDHTPEGIGQFGAILTSLNIPHHFRTAQEDTIWDGVDRISILSGYRNLALSPGFKMADKALNGGLSEVVFINDVFLCYQDILEVIWERNLQHADASCGTDWRGSKSILEEYGITKKKSPALSPQNRKQSLVLYDSWVPRSLSGKTLRPRLDILTEYRDGYSVIFDQEKREEPHDLYQQRFQNNVAVPVYSCWNGIVSLSPKPFREGIKFRAADRKIGECPSSECQLLAKDFWSLGFNKWILVPKVAVTYSQDLYHSQALIDGSNRNHNRSIHSSLSEDDDQSWNEIIDWKRYLKPETVVCWPDMYKFHIDFEWNHVLESPYNPKLLKNSSSSLSDTTTCKYLN</sequence>
<evidence type="ECO:0000256" key="1">
    <source>
        <dbReference type="SAM" id="MobiDB-lite"/>
    </source>
</evidence>
<gene>
    <name evidence="3" type="ORF">PSTG_04512</name>
</gene>
<dbReference type="InterPro" id="IPR021047">
    <property type="entry name" value="Mannosyltransferase_CMT1"/>
</dbReference>
<dbReference type="Pfam" id="PF11735">
    <property type="entry name" value="CAP59_mtransfer"/>
    <property type="match status" value="1"/>
</dbReference>
<dbReference type="AlphaFoldDB" id="A0A0L0VTF8"/>
<dbReference type="Proteomes" id="UP000054564">
    <property type="component" value="Unassembled WGS sequence"/>
</dbReference>
<evidence type="ECO:0000313" key="4">
    <source>
        <dbReference type="Proteomes" id="UP000054564"/>
    </source>
</evidence>
<name>A0A0L0VTF8_9BASI</name>
<dbReference type="EMBL" id="AJIL01000024">
    <property type="protein sequence ID" value="KNF02305.1"/>
    <property type="molecule type" value="Genomic_DNA"/>
</dbReference>
<dbReference type="PANTHER" id="PTHR34144:SF7">
    <property type="entry name" value="EXPORT PROTEIN (CAP59), PUTATIVE (AFU_ORTHOLOGUE AFUA_7G05020)-RELATED"/>
    <property type="match status" value="1"/>
</dbReference>
<feature type="transmembrane region" description="Helical" evidence="2">
    <location>
        <begin position="41"/>
        <end position="59"/>
    </location>
</feature>
<proteinExistence type="predicted"/>
<organism evidence="3 4">
    <name type="scientific">Puccinia striiformis f. sp. tritici PST-78</name>
    <dbReference type="NCBI Taxonomy" id="1165861"/>
    <lineage>
        <taxon>Eukaryota</taxon>
        <taxon>Fungi</taxon>
        <taxon>Dikarya</taxon>
        <taxon>Basidiomycota</taxon>
        <taxon>Pucciniomycotina</taxon>
        <taxon>Pucciniomycetes</taxon>
        <taxon>Pucciniales</taxon>
        <taxon>Pucciniaceae</taxon>
        <taxon>Puccinia</taxon>
    </lineage>
</organism>
<keyword evidence="2" id="KW-1133">Transmembrane helix</keyword>
<dbReference type="PANTHER" id="PTHR34144">
    <property type="entry name" value="CHROMOSOME 8, WHOLE GENOME SHOTGUN SEQUENCE"/>
    <property type="match status" value="1"/>
</dbReference>
<evidence type="ECO:0008006" key="5">
    <source>
        <dbReference type="Google" id="ProtNLM"/>
    </source>
</evidence>